<dbReference type="RefSeq" id="WP_133474040.1">
    <property type="nucleotide sequence ID" value="NZ_SNWP01000010.1"/>
</dbReference>
<feature type="domain" description="Calcineurin-like phosphoesterase N-terminal" evidence="3">
    <location>
        <begin position="37"/>
        <end position="113"/>
    </location>
</feature>
<dbReference type="EMBL" id="SNWP01000010">
    <property type="protein sequence ID" value="TDO29441.1"/>
    <property type="molecule type" value="Genomic_DNA"/>
</dbReference>
<dbReference type="InterPro" id="IPR051918">
    <property type="entry name" value="STPP_CPPED1"/>
</dbReference>
<feature type="chain" id="PRO_5020614031" evidence="1">
    <location>
        <begin position="26"/>
        <end position="489"/>
    </location>
</feature>
<dbReference type="SUPFAM" id="SSF56300">
    <property type="entry name" value="Metallo-dependent phosphatases"/>
    <property type="match status" value="1"/>
</dbReference>
<reference evidence="4 5" key="1">
    <citation type="submission" date="2019-03" db="EMBL/GenBank/DDBJ databases">
        <title>Genomic Encyclopedia of Archaeal and Bacterial Type Strains, Phase II (KMG-II): from individual species to whole genera.</title>
        <authorList>
            <person name="Goeker M."/>
        </authorList>
    </citation>
    <scope>NUCLEOTIDE SEQUENCE [LARGE SCALE GENOMIC DNA]</scope>
    <source>
        <strain evidence="4 5">DSM 28323</strain>
    </source>
</reference>
<dbReference type="InterPro" id="IPR029052">
    <property type="entry name" value="Metallo-depent_PP-like"/>
</dbReference>
<evidence type="ECO:0000256" key="1">
    <source>
        <dbReference type="SAM" id="SignalP"/>
    </source>
</evidence>
<evidence type="ECO:0000313" key="4">
    <source>
        <dbReference type="EMBL" id="TDO29441.1"/>
    </source>
</evidence>
<evidence type="ECO:0000259" key="3">
    <source>
        <dbReference type="Pfam" id="PF16371"/>
    </source>
</evidence>
<organism evidence="4 5">
    <name type="scientific">Sediminibacterium goheungense</name>
    <dbReference type="NCBI Taxonomy" id="1086393"/>
    <lineage>
        <taxon>Bacteria</taxon>
        <taxon>Pseudomonadati</taxon>
        <taxon>Bacteroidota</taxon>
        <taxon>Chitinophagia</taxon>
        <taxon>Chitinophagales</taxon>
        <taxon>Chitinophagaceae</taxon>
        <taxon>Sediminibacterium</taxon>
    </lineage>
</organism>
<dbReference type="OrthoDB" id="1776264at2"/>
<dbReference type="InterPro" id="IPR032285">
    <property type="entry name" value="Metallophos_N"/>
</dbReference>
<evidence type="ECO:0000259" key="2">
    <source>
        <dbReference type="Pfam" id="PF16370"/>
    </source>
</evidence>
<dbReference type="PANTHER" id="PTHR43143">
    <property type="entry name" value="METALLOPHOSPHOESTERASE, CALCINEURIN SUPERFAMILY"/>
    <property type="match status" value="1"/>
</dbReference>
<keyword evidence="5" id="KW-1185">Reference proteome</keyword>
<dbReference type="Proteomes" id="UP000295741">
    <property type="component" value="Unassembled WGS sequence"/>
</dbReference>
<dbReference type="Pfam" id="PF16371">
    <property type="entry name" value="MetallophosN"/>
    <property type="match status" value="1"/>
</dbReference>
<dbReference type="Gene3D" id="3.60.21.10">
    <property type="match status" value="1"/>
</dbReference>
<evidence type="ECO:0000313" key="5">
    <source>
        <dbReference type="Proteomes" id="UP000295741"/>
    </source>
</evidence>
<dbReference type="AlphaFoldDB" id="A0A4R6J3U0"/>
<dbReference type="Pfam" id="PF16370">
    <property type="entry name" value="MetallophosC"/>
    <property type="match status" value="1"/>
</dbReference>
<name>A0A4R6J3U0_9BACT</name>
<dbReference type="PANTHER" id="PTHR43143:SF1">
    <property type="entry name" value="SERINE_THREONINE-PROTEIN PHOSPHATASE CPPED1"/>
    <property type="match status" value="1"/>
</dbReference>
<dbReference type="InterPro" id="IPR032288">
    <property type="entry name" value="Metallophos_C"/>
</dbReference>
<keyword evidence="1" id="KW-0732">Signal</keyword>
<accession>A0A4R6J3U0</accession>
<feature type="signal peptide" evidence="1">
    <location>
        <begin position="1"/>
        <end position="25"/>
    </location>
</feature>
<comment type="caution">
    <text evidence="4">The sequence shown here is derived from an EMBL/GenBank/DDBJ whole genome shotgun (WGS) entry which is preliminary data.</text>
</comment>
<gene>
    <name evidence="4" type="ORF">BC659_1530</name>
</gene>
<proteinExistence type="predicted"/>
<feature type="domain" description="Calcineurin-like phosphoesterase C-terminal" evidence="2">
    <location>
        <begin position="335"/>
        <end position="482"/>
    </location>
</feature>
<protein>
    <submittedName>
        <fullName evidence="4">Calcineurin-like phosphoesterase family protein</fullName>
    </submittedName>
</protein>
<sequence>MQRRSFLRNFSLATIVLGAPAISSAAGTNAKQRTVSGKVHSNGKGIAGVAVTDGYTVVATDAQGNYSFEADARAEFVYISTPAGYAFNQQNHIAWFYQSLAADQLAAKADFSLEKLAVDDTRHQFVVWADTQMISQADCDQLKTTAVPDLKALVASYPKDSLFHGIGCGDLVWDKFQFFKDYKEAIAATGVTFFNVIGNHDMDLDARTDDYSSKTFKQQFGPTYYSYNRGQVHYVVLDDVFFVGTAKKYIGYITENQLQWLENDLKMVKPGTTVVLSVHIPTNTGAARRAKKEEEMGGTVTNRKQLYKILAPYKVHIMSGHTHFNEAWEEGNIMEHNHGTVCGAWWTGPICGDGTPMGYGVYEVNGSDIEWYYKATGKEKEHQLRVYEKGRLKEAPTEIVANVWNWDTKWKVEWWEDGVAKGTMEQRVARDPWAIELYAGPSLPSKHPFVEPTLADHLFFAKPSAGAKQIIVKATDRFGKQYSETINLA</sequence>